<dbReference type="PANTHER" id="PTHR37422">
    <property type="entry name" value="TEICHURONIC ACID BIOSYNTHESIS PROTEIN TUAE"/>
    <property type="match status" value="1"/>
</dbReference>
<feature type="transmembrane region" description="Helical" evidence="5">
    <location>
        <begin position="113"/>
        <end position="132"/>
    </location>
</feature>
<feature type="transmembrane region" description="Helical" evidence="5">
    <location>
        <begin position="20"/>
        <end position="45"/>
    </location>
</feature>
<dbReference type="RefSeq" id="WP_054469720.1">
    <property type="nucleotide sequence ID" value="NZ_CP159837.1"/>
</dbReference>
<feature type="transmembrane region" description="Helical" evidence="5">
    <location>
        <begin position="227"/>
        <end position="245"/>
    </location>
</feature>
<feature type="transmembrane region" description="Helical" evidence="5">
    <location>
        <begin position="251"/>
        <end position="266"/>
    </location>
</feature>
<organism evidence="7">
    <name type="scientific">Planktothricoides raciborskii GIHE-MW2</name>
    <dbReference type="NCBI Taxonomy" id="2792601"/>
    <lineage>
        <taxon>Bacteria</taxon>
        <taxon>Bacillati</taxon>
        <taxon>Cyanobacteriota</taxon>
        <taxon>Cyanophyceae</taxon>
        <taxon>Oscillatoriophycideae</taxon>
        <taxon>Oscillatoriales</taxon>
        <taxon>Oscillatoriaceae</taxon>
        <taxon>Planktothricoides</taxon>
    </lineage>
</organism>
<keyword evidence="7" id="KW-0436">Ligase</keyword>
<protein>
    <submittedName>
        <fullName evidence="7">O-antigen ligase family protein</fullName>
    </submittedName>
</protein>
<reference evidence="7" key="1">
    <citation type="submission" date="2024-07" db="EMBL/GenBank/DDBJ databases">
        <authorList>
            <person name="Kim Y.J."/>
            <person name="Jeong J.Y."/>
        </authorList>
    </citation>
    <scope>NUCLEOTIDE SEQUENCE</scope>
    <source>
        <strain evidence="7">GIHE-MW2</strain>
    </source>
</reference>
<feature type="transmembrane region" description="Helical" evidence="5">
    <location>
        <begin position="375"/>
        <end position="396"/>
    </location>
</feature>
<dbReference type="GO" id="GO:0016874">
    <property type="term" value="F:ligase activity"/>
    <property type="evidence" value="ECO:0007669"/>
    <property type="project" value="UniProtKB-KW"/>
</dbReference>
<sequence>MKLLQPHPDPRLQRWWNIAQFGLLLLPMSPLLAGISLLFALGGTWKNYPQQIHQSKINQGFALLAALLVISATLAADKIAALLGLFNFLPFFAFFAAFTVLIQTPQQLRRMAWILLIGSIPVVIIGFGQLFWGWTGPVKLGLIIDWPIAPMGTPPGRMASVFAYANVLASYFLIPFILGLGLWIEETQALKQRQQIPTQQEMVRDPRDPRIVRVVNLNSTEDASQMWMRWLFLTLAILGNGIALILTNSRNGWAIALLALIAFALYQGWRWILGVVAAVVTAILGAAFGPNPIQGWLRAIVPAYFWARINDDLFPDRHIGTLRITQWKFAGNMTLEKPLTGWGLRSFPPLYEAQTQVYMGHPHNLFLMLSAETGIPATLLLSGIVAWVVAQGILLLRNWSIDSDSESKVIPFFQDRLIFFSYLITFIGCILFHVLDVPLFDSRINILGWLLLAAISGVVARSLREHQGNIKSFIHS</sequence>
<comment type="subcellular location">
    <subcellularLocation>
        <location evidence="1">Membrane</location>
        <topology evidence="1">Multi-pass membrane protein</topology>
    </subcellularLocation>
</comment>
<dbReference type="InterPro" id="IPR051533">
    <property type="entry name" value="WaaL-like"/>
</dbReference>
<dbReference type="Pfam" id="PF04932">
    <property type="entry name" value="Wzy_C"/>
    <property type="match status" value="1"/>
</dbReference>
<feature type="domain" description="O-antigen ligase-related" evidence="6">
    <location>
        <begin position="237"/>
        <end position="381"/>
    </location>
</feature>
<dbReference type="InterPro" id="IPR007016">
    <property type="entry name" value="O-antigen_ligase-rel_domated"/>
</dbReference>
<keyword evidence="4 5" id="KW-0472">Membrane</keyword>
<feature type="transmembrane region" description="Helical" evidence="5">
    <location>
        <begin position="417"/>
        <end position="434"/>
    </location>
</feature>
<dbReference type="GO" id="GO:0016020">
    <property type="term" value="C:membrane"/>
    <property type="evidence" value="ECO:0007669"/>
    <property type="project" value="UniProtKB-SubCell"/>
</dbReference>
<evidence type="ECO:0000256" key="4">
    <source>
        <dbReference type="ARBA" id="ARBA00023136"/>
    </source>
</evidence>
<feature type="transmembrane region" description="Helical" evidence="5">
    <location>
        <begin position="82"/>
        <end position="101"/>
    </location>
</feature>
<evidence type="ECO:0000256" key="3">
    <source>
        <dbReference type="ARBA" id="ARBA00022989"/>
    </source>
</evidence>
<feature type="transmembrane region" description="Helical" evidence="5">
    <location>
        <begin position="57"/>
        <end position="76"/>
    </location>
</feature>
<evidence type="ECO:0000259" key="6">
    <source>
        <dbReference type="Pfam" id="PF04932"/>
    </source>
</evidence>
<feature type="transmembrane region" description="Helical" evidence="5">
    <location>
        <begin position="161"/>
        <end position="184"/>
    </location>
</feature>
<dbReference type="AlphaFoldDB" id="A0AAU8JFQ4"/>
<gene>
    <name evidence="7" type="ORF">ABWT76_000431</name>
</gene>
<keyword evidence="2 5" id="KW-0812">Transmembrane</keyword>
<evidence type="ECO:0000256" key="5">
    <source>
        <dbReference type="SAM" id="Phobius"/>
    </source>
</evidence>
<accession>A0AAU8JFQ4</accession>
<dbReference type="EMBL" id="CP159837">
    <property type="protein sequence ID" value="XCM37649.1"/>
    <property type="molecule type" value="Genomic_DNA"/>
</dbReference>
<feature type="transmembrane region" description="Helical" evidence="5">
    <location>
        <begin position="271"/>
        <end position="289"/>
    </location>
</feature>
<dbReference type="PANTHER" id="PTHR37422:SF13">
    <property type="entry name" value="LIPOPOLYSACCHARIDE BIOSYNTHESIS PROTEIN PA4999-RELATED"/>
    <property type="match status" value="1"/>
</dbReference>
<proteinExistence type="predicted"/>
<feature type="transmembrane region" description="Helical" evidence="5">
    <location>
        <begin position="446"/>
        <end position="463"/>
    </location>
</feature>
<evidence type="ECO:0000313" key="7">
    <source>
        <dbReference type="EMBL" id="XCM37649.1"/>
    </source>
</evidence>
<evidence type="ECO:0000256" key="2">
    <source>
        <dbReference type="ARBA" id="ARBA00022692"/>
    </source>
</evidence>
<evidence type="ECO:0000256" key="1">
    <source>
        <dbReference type="ARBA" id="ARBA00004141"/>
    </source>
</evidence>
<keyword evidence="3 5" id="KW-1133">Transmembrane helix</keyword>
<name>A0AAU8JFQ4_9CYAN</name>